<sequence length="219" mass="25403">MVRGPLKAAGSFNIYIIYTYASYELTILGIMAYDRQIYIIYTYAGYEFTILGIMAYDRQIYIIYTYASYEFTILGIMAYDRQIYIIYTYASYELTILGIMAYDRQIYIIYTYASYELTILGIMAYDRKRSSEFKRKVVRSCLPHIVTFINYSIAVFCDIALSRINLEESLARAPMEKVAVDVVGPLPHADKGNSYVLSAIDYFTKWPEAYALPDQEAER</sequence>
<keyword evidence="1" id="KW-0812">Transmembrane</keyword>
<name>A0A6A4RU30_SCOMX</name>
<evidence type="ECO:0000256" key="1">
    <source>
        <dbReference type="SAM" id="Phobius"/>
    </source>
</evidence>
<keyword evidence="1" id="KW-0472">Membrane</keyword>
<evidence type="ECO:0000313" key="3">
    <source>
        <dbReference type="Proteomes" id="UP000438429"/>
    </source>
</evidence>
<protein>
    <submittedName>
        <fullName evidence="2">Uncharacterized protein</fullName>
    </submittedName>
</protein>
<dbReference type="Proteomes" id="UP000438429">
    <property type="component" value="Unassembled WGS sequence"/>
</dbReference>
<dbReference type="InterPro" id="IPR012337">
    <property type="entry name" value="RNaseH-like_sf"/>
</dbReference>
<dbReference type="AlphaFoldDB" id="A0A6A4RU30"/>
<feature type="transmembrane region" description="Helical" evidence="1">
    <location>
        <begin position="12"/>
        <end position="32"/>
    </location>
</feature>
<dbReference type="SUPFAM" id="SSF53098">
    <property type="entry name" value="Ribonuclease H-like"/>
    <property type="match status" value="1"/>
</dbReference>
<feature type="transmembrane region" description="Helical" evidence="1">
    <location>
        <begin position="38"/>
        <end position="56"/>
    </location>
</feature>
<proteinExistence type="predicted"/>
<dbReference type="GO" id="GO:0003676">
    <property type="term" value="F:nucleic acid binding"/>
    <property type="evidence" value="ECO:0007669"/>
    <property type="project" value="InterPro"/>
</dbReference>
<gene>
    <name evidence="2" type="ORF">F2P81_020943</name>
</gene>
<organism evidence="2 3">
    <name type="scientific">Scophthalmus maximus</name>
    <name type="common">Turbot</name>
    <name type="synonym">Psetta maxima</name>
    <dbReference type="NCBI Taxonomy" id="52904"/>
    <lineage>
        <taxon>Eukaryota</taxon>
        <taxon>Metazoa</taxon>
        <taxon>Chordata</taxon>
        <taxon>Craniata</taxon>
        <taxon>Vertebrata</taxon>
        <taxon>Euteleostomi</taxon>
        <taxon>Actinopterygii</taxon>
        <taxon>Neopterygii</taxon>
        <taxon>Teleostei</taxon>
        <taxon>Neoteleostei</taxon>
        <taxon>Acanthomorphata</taxon>
        <taxon>Carangaria</taxon>
        <taxon>Pleuronectiformes</taxon>
        <taxon>Pleuronectoidei</taxon>
        <taxon>Scophthalmidae</taxon>
        <taxon>Scophthalmus</taxon>
    </lineage>
</organism>
<feature type="transmembrane region" description="Helical" evidence="1">
    <location>
        <begin position="107"/>
        <end position="125"/>
    </location>
</feature>
<reference evidence="2 3" key="1">
    <citation type="submission" date="2019-06" db="EMBL/GenBank/DDBJ databases">
        <title>Draft genomes of female and male turbot (Scophthalmus maximus).</title>
        <authorList>
            <person name="Xu H."/>
            <person name="Xu X.-W."/>
            <person name="Shao C."/>
            <person name="Chen S."/>
        </authorList>
    </citation>
    <scope>NUCLEOTIDE SEQUENCE [LARGE SCALE GENOMIC DNA]</scope>
    <source>
        <strain evidence="2">Ysfricsl-2016a</strain>
        <tissue evidence="2">Blood</tissue>
    </source>
</reference>
<dbReference type="InterPro" id="IPR036397">
    <property type="entry name" value="RNaseH_sf"/>
</dbReference>
<feature type="transmembrane region" description="Helical" evidence="1">
    <location>
        <begin position="83"/>
        <end position="101"/>
    </location>
</feature>
<accession>A0A6A4RU30</accession>
<comment type="caution">
    <text evidence="2">The sequence shown here is derived from an EMBL/GenBank/DDBJ whole genome shotgun (WGS) entry which is preliminary data.</text>
</comment>
<dbReference type="Gene3D" id="3.30.420.10">
    <property type="entry name" value="Ribonuclease H-like superfamily/Ribonuclease H"/>
    <property type="match status" value="1"/>
</dbReference>
<evidence type="ECO:0000313" key="2">
    <source>
        <dbReference type="EMBL" id="KAF0026206.1"/>
    </source>
</evidence>
<dbReference type="EMBL" id="VEVO01000019">
    <property type="protein sequence ID" value="KAF0026206.1"/>
    <property type="molecule type" value="Genomic_DNA"/>
</dbReference>
<keyword evidence="1" id="KW-1133">Transmembrane helix</keyword>